<feature type="non-terminal residue" evidence="2">
    <location>
        <position position="1"/>
    </location>
</feature>
<protein>
    <submittedName>
        <fullName evidence="2">Uncharacterized protein</fullName>
    </submittedName>
</protein>
<comment type="caution">
    <text evidence="2">The sequence shown here is derived from an EMBL/GenBank/DDBJ whole genome shotgun (WGS) entry which is preliminary data.</text>
</comment>
<accession>A0ABQ8B506</accession>
<evidence type="ECO:0000256" key="1">
    <source>
        <dbReference type="SAM" id="MobiDB-lite"/>
    </source>
</evidence>
<dbReference type="Proteomes" id="UP000824890">
    <property type="component" value="Unassembled WGS sequence"/>
</dbReference>
<feature type="compositionally biased region" description="Polar residues" evidence="1">
    <location>
        <begin position="161"/>
        <end position="178"/>
    </location>
</feature>
<sequence length="241" mass="27560">WHVKSDGVYDKARNFDLSNFFIVVGVCLHDPLSFVEAVRPDLFKYKKGVVRMGTQGICVGHRLMDQALKRSYYINCNLHRKRKNHRWNMRNEQYMGEIFTNICGVDNKCRQSFGIYQSFGAFSGRRRLCYSRRRPKTPSKLIGGPVAADLGAIQSSLLSSQLERPQTSHRSNPCSSKSKQYRDKGFCLDSTTMTLSVCVQEKSRHFTARTCNCIIIVLDAIKPITHKRLIKANNLHALNPN</sequence>
<organism evidence="2 3">
    <name type="scientific">Brassica napus</name>
    <name type="common">Rape</name>
    <dbReference type="NCBI Taxonomy" id="3708"/>
    <lineage>
        <taxon>Eukaryota</taxon>
        <taxon>Viridiplantae</taxon>
        <taxon>Streptophyta</taxon>
        <taxon>Embryophyta</taxon>
        <taxon>Tracheophyta</taxon>
        <taxon>Spermatophyta</taxon>
        <taxon>Magnoliopsida</taxon>
        <taxon>eudicotyledons</taxon>
        <taxon>Gunneridae</taxon>
        <taxon>Pentapetalae</taxon>
        <taxon>rosids</taxon>
        <taxon>malvids</taxon>
        <taxon>Brassicales</taxon>
        <taxon>Brassicaceae</taxon>
        <taxon>Brassiceae</taxon>
        <taxon>Brassica</taxon>
    </lineage>
</organism>
<feature type="region of interest" description="Disordered" evidence="1">
    <location>
        <begin position="161"/>
        <end position="181"/>
    </location>
</feature>
<evidence type="ECO:0000313" key="3">
    <source>
        <dbReference type="Proteomes" id="UP000824890"/>
    </source>
</evidence>
<name>A0ABQ8B506_BRANA</name>
<proteinExistence type="predicted"/>
<dbReference type="EMBL" id="JAGKQM010000012">
    <property type="protein sequence ID" value="KAH0899881.1"/>
    <property type="molecule type" value="Genomic_DNA"/>
</dbReference>
<keyword evidence="3" id="KW-1185">Reference proteome</keyword>
<gene>
    <name evidence="2" type="ORF">HID58_049449</name>
</gene>
<reference evidence="2 3" key="1">
    <citation type="submission" date="2021-05" db="EMBL/GenBank/DDBJ databases">
        <title>Genome Assembly of Synthetic Allotetraploid Brassica napus Reveals Homoeologous Exchanges between Subgenomes.</title>
        <authorList>
            <person name="Davis J.T."/>
        </authorList>
    </citation>
    <scope>NUCLEOTIDE SEQUENCE [LARGE SCALE GENOMIC DNA]</scope>
    <source>
        <strain evidence="3">cv. Da-Ae</strain>
        <tissue evidence="2">Seedling</tissue>
    </source>
</reference>
<evidence type="ECO:0000313" key="2">
    <source>
        <dbReference type="EMBL" id="KAH0899881.1"/>
    </source>
</evidence>